<keyword evidence="1" id="KW-0175">Coiled coil</keyword>
<accession>A0A8K0I9R5</accession>
<sequence length="235" mass="25717">MAGGSSRAANAPRKEKASVKAVMLLHSVAPGESVLRPSTSSFKRSSGGPKISIRMSNRGSDVSESISLVEVLLDTEDKRKSLGDYRVARSLLKSLRKRVKQLESELTKTEARVLEERKVGKARAEATRIEAVEVFRASKEFHNIKANFASLSYLQGDIDLKEKVRRIFPDLNLNLLESDDEEAEEAEGRKIQIEDVFSPAHNDLAIEDAALVPPPAIIILPDQVEVGKSGALDGT</sequence>
<proteinExistence type="predicted"/>
<dbReference type="AlphaFoldDB" id="A0A8K0I9R5"/>
<dbReference type="Proteomes" id="UP000797356">
    <property type="component" value="Chromosome 6"/>
</dbReference>
<keyword evidence="4" id="KW-1185">Reference proteome</keyword>
<name>A0A8K0I9R5_COCNU</name>
<evidence type="ECO:0000313" key="3">
    <source>
        <dbReference type="EMBL" id="KAG1346214.1"/>
    </source>
</evidence>
<comment type="caution">
    <text evidence="3">The sequence shown here is derived from an EMBL/GenBank/DDBJ whole genome shotgun (WGS) entry which is preliminary data.</text>
</comment>
<reference evidence="3" key="1">
    <citation type="journal article" date="2017" name="Gigascience">
        <title>The genome draft of coconut (Cocos nucifera).</title>
        <authorList>
            <person name="Xiao Y."/>
            <person name="Xu P."/>
            <person name="Fan H."/>
            <person name="Baudouin L."/>
            <person name="Xia W."/>
            <person name="Bocs S."/>
            <person name="Xu J."/>
            <person name="Li Q."/>
            <person name="Guo A."/>
            <person name="Zhou L."/>
            <person name="Li J."/>
            <person name="Wu Y."/>
            <person name="Ma Z."/>
            <person name="Armero A."/>
            <person name="Issali A.E."/>
            <person name="Liu N."/>
            <person name="Peng M."/>
            <person name="Yang Y."/>
        </authorList>
    </citation>
    <scope>NUCLEOTIDE SEQUENCE</scope>
    <source>
        <tissue evidence="3">Spear leaf of Hainan Tall coconut</tissue>
    </source>
</reference>
<protein>
    <submittedName>
        <fullName evidence="3">Uncharacterized protein</fullName>
    </submittedName>
</protein>
<feature type="coiled-coil region" evidence="1">
    <location>
        <begin position="85"/>
        <end position="119"/>
    </location>
</feature>
<evidence type="ECO:0000256" key="1">
    <source>
        <dbReference type="SAM" id="Coils"/>
    </source>
</evidence>
<evidence type="ECO:0000256" key="2">
    <source>
        <dbReference type="SAM" id="MobiDB-lite"/>
    </source>
</evidence>
<dbReference type="EMBL" id="CM017877">
    <property type="protein sequence ID" value="KAG1346214.1"/>
    <property type="molecule type" value="Genomic_DNA"/>
</dbReference>
<gene>
    <name evidence="3" type="ORF">COCNU_06G000430</name>
</gene>
<evidence type="ECO:0000313" key="4">
    <source>
        <dbReference type="Proteomes" id="UP000797356"/>
    </source>
</evidence>
<organism evidence="3 4">
    <name type="scientific">Cocos nucifera</name>
    <name type="common">Coconut palm</name>
    <dbReference type="NCBI Taxonomy" id="13894"/>
    <lineage>
        <taxon>Eukaryota</taxon>
        <taxon>Viridiplantae</taxon>
        <taxon>Streptophyta</taxon>
        <taxon>Embryophyta</taxon>
        <taxon>Tracheophyta</taxon>
        <taxon>Spermatophyta</taxon>
        <taxon>Magnoliopsida</taxon>
        <taxon>Liliopsida</taxon>
        <taxon>Arecaceae</taxon>
        <taxon>Arecoideae</taxon>
        <taxon>Cocoseae</taxon>
        <taxon>Attaleinae</taxon>
        <taxon>Cocos</taxon>
    </lineage>
</organism>
<feature type="region of interest" description="Disordered" evidence="2">
    <location>
        <begin position="34"/>
        <end position="56"/>
    </location>
</feature>
<reference evidence="3" key="2">
    <citation type="submission" date="2019-07" db="EMBL/GenBank/DDBJ databases">
        <authorList>
            <person name="Yang Y."/>
            <person name="Bocs S."/>
            <person name="Baudouin L."/>
        </authorList>
    </citation>
    <scope>NUCLEOTIDE SEQUENCE</scope>
    <source>
        <tissue evidence="3">Spear leaf of Hainan Tall coconut</tissue>
    </source>
</reference>